<sequence>MTAIKIQKAALERFAKQGFSATSMNEIATDVGIKKPSIYAHFKNKDDLYLSLIPIMVEHELNYAKQILIGGEEVFQQFNLYLRSIDQRFDQSFDVQFWVNALLNPPKHIYAEVIEPMHLFMEHLEQIFMQALKDLPENQLDHVTLARMYMSFVDALQSELIYGGKQKYQLRLTAILNVLDVLKNTCK</sequence>
<dbReference type="EMBL" id="CP092085">
    <property type="protein sequence ID" value="UUN96464.1"/>
    <property type="molecule type" value="Genomic_DNA"/>
</dbReference>
<organism evidence="2 3">
    <name type="scientific">Acinetobacter bereziniae</name>
    <name type="common">Acinetobacter genomosp. 10</name>
    <dbReference type="NCBI Taxonomy" id="106648"/>
    <lineage>
        <taxon>Bacteria</taxon>
        <taxon>Pseudomonadati</taxon>
        <taxon>Pseudomonadota</taxon>
        <taxon>Gammaproteobacteria</taxon>
        <taxon>Moraxellales</taxon>
        <taxon>Moraxellaceae</taxon>
        <taxon>Acinetobacter</taxon>
    </lineage>
</organism>
<protein>
    <submittedName>
        <fullName evidence="2">TetR/AcrR family transcriptional regulator</fullName>
    </submittedName>
</protein>
<dbReference type="PANTHER" id="PTHR43479">
    <property type="entry name" value="ACREF/ENVCD OPERON REPRESSOR-RELATED"/>
    <property type="match status" value="1"/>
</dbReference>
<dbReference type="InterPro" id="IPR009057">
    <property type="entry name" value="Homeodomain-like_sf"/>
</dbReference>
<dbReference type="PROSITE" id="PS50977">
    <property type="entry name" value="HTH_TETR_2"/>
    <property type="match status" value="1"/>
</dbReference>
<dbReference type="PANTHER" id="PTHR43479:SF11">
    <property type="entry name" value="ACREF_ENVCD OPERON REPRESSOR-RELATED"/>
    <property type="match status" value="1"/>
</dbReference>
<dbReference type="Pfam" id="PF00440">
    <property type="entry name" value="TetR_N"/>
    <property type="match status" value="1"/>
</dbReference>
<name>A0A0A8TV66_ACIBZ</name>
<dbReference type="AlphaFoldDB" id="A0A0A8TV66"/>
<proteinExistence type="predicted"/>
<dbReference type="Proteomes" id="UP000644140">
    <property type="component" value="Chromosome"/>
</dbReference>
<dbReference type="PRINTS" id="PR00455">
    <property type="entry name" value="HTHTETR"/>
</dbReference>
<dbReference type="GO" id="GO:0003677">
    <property type="term" value="F:DNA binding"/>
    <property type="evidence" value="ECO:0007669"/>
    <property type="project" value="UniProtKB-UniRule"/>
</dbReference>
<dbReference type="eggNOG" id="COG1309">
    <property type="taxonomic scope" value="Bacteria"/>
</dbReference>
<accession>A0A0A8TV66</accession>
<evidence type="ECO:0000313" key="2">
    <source>
        <dbReference type="EMBL" id="UUN96464.1"/>
    </source>
</evidence>
<evidence type="ECO:0000313" key="3">
    <source>
        <dbReference type="Proteomes" id="UP000644140"/>
    </source>
</evidence>
<evidence type="ECO:0000256" key="1">
    <source>
        <dbReference type="ARBA" id="ARBA00023125"/>
    </source>
</evidence>
<dbReference type="KEGG" id="aber:BSR55_07810"/>
<dbReference type="InterPro" id="IPR001647">
    <property type="entry name" value="HTH_TetR"/>
</dbReference>
<keyword evidence="1" id="KW-0238">DNA-binding</keyword>
<dbReference type="InterPro" id="IPR050624">
    <property type="entry name" value="HTH-type_Tx_Regulator"/>
</dbReference>
<gene>
    <name evidence="2" type="ORF">I9054_013890</name>
</gene>
<dbReference type="RefSeq" id="WP_005029831.1">
    <property type="nucleotide sequence ID" value="NZ_BBLJ01000007.1"/>
</dbReference>
<reference evidence="2" key="1">
    <citation type="submission" date="2022-02" db="EMBL/GenBank/DDBJ databases">
        <title>Characterization of Tn125 harboring carbapenem-resistant Acinetobacter bereziniae clinical isolates.</title>
        <authorList>
            <person name="Wong N.-K."/>
            <person name="Pan Q."/>
        </authorList>
    </citation>
    <scope>NUCLEOTIDE SEQUENCE</scope>
    <source>
        <strain evidence="2">GD03393</strain>
    </source>
</reference>
<dbReference type="Gene3D" id="1.10.357.10">
    <property type="entry name" value="Tetracycline Repressor, domain 2"/>
    <property type="match status" value="1"/>
</dbReference>
<dbReference type="Gene3D" id="1.10.10.60">
    <property type="entry name" value="Homeodomain-like"/>
    <property type="match status" value="1"/>
</dbReference>
<dbReference type="SUPFAM" id="SSF46689">
    <property type="entry name" value="Homeodomain-like"/>
    <property type="match status" value="1"/>
</dbReference>